<dbReference type="KEGG" id="lfi:LFML04_0702"/>
<accession>J9ZB30</accession>
<dbReference type="PATRIC" id="fig|1048260.3.peg.756"/>
<dbReference type="Gene3D" id="1.10.260.40">
    <property type="entry name" value="lambda repressor-like DNA-binding domains"/>
    <property type="match status" value="1"/>
</dbReference>
<sequence>MTPDSLYNRNLSLIEDRLTQAGPRKNLAKEVGVSDGQLSKLLNGSLREYCRILAALGIECVTEDYLKSLKTVLQEELRP</sequence>
<dbReference type="EMBL" id="CP002919">
    <property type="protein sequence ID" value="AFS52937.1"/>
    <property type="molecule type" value="Genomic_DNA"/>
</dbReference>
<reference evidence="1 2" key="1">
    <citation type="journal article" date="2011" name="J. Microbiol.">
        <title>Complete genome of Leptospirillum ferriphilum ML-04 provides insight into its physiology and environmental adaptation.</title>
        <authorList>
            <person name="Mi S."/>
            <person name="Song J."/>
            <person name="Lin J."/>
            <person name="Che Y."/>
            <person name="Zheng H."/>
            <person name="Lin J."/>
        </authorList>
    </citation>
    <scope>NUCLEOTIDE SEQUENCE [LARGE SCALE GENOMIC DNA]</scope>
    <source>
        <strain evidence="1 2">ML-04</strain>
    </source>
</reference>
<name>J9ZB30_LEPFM</name>
<evidence type="ECO:0000313" key="1">
    <source>
        <dbReference type="EMBL" id="AFS52937.1"/>
    </source>
</evidence>
<organism evidence="1 2">
    <name type="scientific">Leptospirillum ferriphilum (strain ML-04)</name>
    <dbReference type="NCBI Taxonomy" id="1048260"/>
    <lineage>
        <taxon>Bacteria</taxon>
        <taxon>Pseudomonadati</taxon>
        <taxon>Nitrospirota</taxon>
        <taxon>Nitrospiria</taxon>
        <taxon>Nitrospirales</taxon>
        <taxon>Nitrospiraceae</taxon>
        <taxon>Leptospirillum</taxon>
    </lineage>
</organism>
<protein>
    <submittedName>
        <fullName evidence="1">Uncharacterized protein</fullName>
    </submittedName>
</protein>
<dbReference type="STRING" id="1048260.LFML04_0702"/>
<evidence type="ECO:0000313" key="2">
    <source>
        <dbReference type="Proteomes" id="UP000006177"/>
    </source>
</evidence>
<gene>
    <name evidence="1" type="ordered locus">LFML04_0702</name>
</gene>
<dbReference type="Proteomes" id="UP000006177">
    <property type="component" value="Chromosome"/>
</dbReference>
<dbReference type="AlphaFoldDB" id="J9ZB30"/>
<dbReference type="GO" id="GO:0003677">
    <property type="term" value="F:DNA binding"/>
    <property type="evidence" value="ECO:0007669"/>
    <property type="project" value="InterPro"/>
</dbReference>
<dbReference type="RefSeq" id="WP_014960447.1">
    <property type="nucleotide sequence ID" value="NC_018649.1"/>
</dbReference>
<dbReference type="InterPro" id="IPR010982">
    <property type="entry name" value="Lambda_DNA-bd_dom_sf"/>
</dbReference>
<proteinExistence type="predicted"/>
<dbReference type="SUPFAM" id="SSF47413">
    <property type="entry name" value="lambda repressor-like DNA-binding domains"/>
    <property type="match status" value="1"/>
</dbReference>
<dbReference type="HOGENOM" id="CLU_2601731_0_0_0"/>